<evidence type="ECO:0000313" key="2">
    <source>
        <dbReference type="EMBL" id="ELP91285.1"/>
    </source>
</evidence>
<dbReference type="RefSeq" id="XP_004258056.1">
    <property type="nucleotide sequence ID" value="XM_004258008.1"/>
</dbReference>
<evidence type="ECO:0000313" key="3">
    <source>
        <dbReference type="Proteomes" id="UP000014680"/>
    </source>
</evidence>
<protein>
    <recommendedName>
        <fullName evidence="4">TLDc domain-containing protein</fullName>
    </recommendedName>
</protein>
<name>A0A0A1U8N1_ENTIV</name>
<evidence type="ECO:0008006" key="4">
    <source>
        <dbReference type="Google" id="ProtNLM"/>
    </source>
</evidence>
<dbReference type="EMBL" id="KB206474">
    <property type="protein sequence ID" value="ELP91285.1"/>
    <property type="molecule type" value="Genomic_DNA"/>
</dbReference>
<dbReference type="Proteomes" id="UP000014680">
    <property type="component" value="Unassembled WGS sequence"/>
</dbReference>
<keyword evidence="3" id="KW-1185">Reference proteome</keyword>
<dbReference type="KEGG" id="eiv:EIN_152820"/>
<dbReference type="GeneID" id="14890194"/>
<feature type="compositionally biased region" description="Basic and acidic residues" evidence="1">
    <location>
        <begin position="120"/>
        <end position="132"/>
    </location>
</feature>
<feature type="region of interest" description="Disordered" evidence="1">
    <location>
        <begin position="116"/>
        <end position="150"/>
    </location>
</feature>
<sequence>MSSRIERVEKLLLRALLIVTREDAVLFSTSKFSDQETVTYIKEMFTIKDGEILAVYNSISNNSLPSILPLEKLDHRTAFLLKNAGMTLLKITRKEFETIPTERFLAIRSALPVTVEEDEEKKQHEEVKETRPENAYVPPALRNSPSPTQKVKKVVETPKKALPPQEELLSLPTKMELDTILLTTQAKSQNVTYQITEKAGNFTSLFKEMNKKTNFVLLYKLFSNNNFVSFATFHKQAPKELNSEINDGDEYVFSVHNPPYSSVPIKAKPFKKTMCITDDSLKLFSLGSFENDFSITQAGGPNTLFDFPAKLPPSHIITFNKKRKCDAKWVSISLIELKV</sequence>
<evidence type="ECO:0000256" key="1">
    <source>
        <dbReference type="SAM" id="MobiDB-lite"/>
    </source>
</evidence>
<organism evidence="2 3">
    <name type="scientific">Entamoeba invadens IP1</name>
    <dbReference type="NCBI Taxonomy" id="370355"/>
    <lineage>
        <taxon>Eukaryota</taxon>
        <taxon>Amoebozoa</taxon>
        <taxon>Evosea</taxon>
        <taxon>Archamoebae</taxon>
        <taxon>Mastigamoebida</taxon>
        <taxon>Entamoebidae</taxon>
        <taxon>Entamoeba</taxon>
    </lineage>
</organism>
<dbReference type="OMA" id="FPSCINI"/>
<gene>
    <name evidence="2" type="ORF">EIN_152820</name>
</gene>
<proteinExistence type="predicted"/>
<dbReference type="VEuPathDB" id="AmoebaDB:EIN_152820"/>
<dbReference type="AlphaFoldDB" id="A0A0A1U8N1"/>
<accession>A0A0A1U8N1</accession>
<reference evidence="2 3" key="1">
    <citation type="submission" date="2012-10" db="EMBL/GenBank/DDBJ databases">
        <authorList>
            <person name="Zafar N."/>
            <person name="Inman J."/>
            <person name="Hall N."/>
            <person name="Lorenzi H."/>
            <person name="Caler E."/>
        </authorList>
    </citation>
    <scope>NUCLEOTIDE SEQUENCE [LARGE SCALE GENOMIC DNA]</scope>
    <source>
        <strain evidence="2 3">IP1</strain>
    </source>
</reference>